<feature type="non-terminal residue" evidence="1">
    <location>
        <position position="1"/>
    </location>
</feature>
<sequence length="31" mass="3249">WEPFKTPTGAYVPISSQGYTLLAVNSVPPAG</sequence>
<gene>
    <name evidence="1" type="ORF">H4Rhizo43371_000001</name>
</gene>
<organism evidence="1">
    <name type="scientific">Leviviridae sp</name>
    <dbReference type="NCBI Taxonomy" id="2027243"/>
    <lineage>
        <taxon>Viruses</taxon>
        <taxon>Riboviria</taxon>
        <taxon>Orthornavirae</taxon>
        <taxon>Lenarviricota</taxon>
        <taxon>Leviviricetes</taxon>
        <taxon>Norzivirales</taxon>
        <taxon>Fiersviridae</taxon>
    </lineage>
</organism>
<dbReference type="EMBL" id="MN034216">
    <property type="protein sequence ID" value="QDH88608.1"/>
    <property type="molecule type" value="Genomic_RNA"/>
</dbReference>
<name>A0A514D4R0_9VIRU</name>
<reference evidence="1" key="1">
    <citation type="submission" date="2019-05" db="EMBL/GenBank/DDBJ databases">
        <title>Metatranscriptomic reconstruction reveals RNA viruses with the potential to shape carbon cycling in soil.</title>
        <authorList>
            <person name="Starr E.P."/>
            <person name="Nuccio E."/>
            <person name="Pett-Ridge J."/>
            <person name="Banfield J.F."/>
            <person name="Firestone M.K."/>
        </authorList>
    </citation>
    <scope>NUCLEOTIDE SEQUENCE</scope>
    <source>
        <strain evidence="1">H4_Rhizo_43_scaffold_371</strain>
    </source>
</reference>
<evidence type="ECO:0000313" key="1">
    <source>
        <dbReference type="EMBL" id="QDH88608.1"/>
    </source>
</evidence>
<protein>
    <submittedName>
        <fullName evidence="1">Uncharacterized protein</fullName>
    </submittedName>
</protein>
<accession>A0A514D4R0</accession>
<proteinExistence type="predicted"/>